<dbReference type="AlphaFoldDB" id="A0A517QMZ4"/>
<dbReference type="GO" id="GO:0008831">
    <property type="term" value="F:dTDP-4-dehydrorhamnose reductase activity"/>
    <property type="evidence" value="ECO:0007669"/>
    <property type="project" value="UniProtKB-EC"/>
</dbReference>
<evidence type="ECO:0000256" key="3">
    <source>
        <dbReference type="ARBA" id="ARBA00012929"/>
    </source>
</evidence>
<evidence type="ECO:0000256" key="2">
    <source>
        <dbReference type="ARBA" id="ARBA00010944"/>
    </source>
</evidence>
<evidence type="ECO:0000259" key="10">
    <source>
        <dbReference type="Pfam" id="PF04321"/>
    </source>
</evidence>
<comment type="pathway">
    <text evidence="1">Carbohydrate biosynthesis; dTDP-L-rhamnose biosynthesis.</text>
</comment>
<evidence type="ECO:0000313" key="12">
    <source>
        <dbReference type="Proteomes" id="UP000315724"/>
    </source>
</evidence>
<dbReference type="Gene3D" id="3.40.50.720">
    <property type="entry name" value="NAD(P)-binding Rossmann-like Domain"/>
    <property type="match status" value="1"/>
</dbReference>
<comment type="catalytic activity">
    <reaction evidence="9">
        <text>dTDP-beta-L-rhamnose + NADP(+) = dTDP-4-dehydro-beta-L-rhamnose + NADPH + H(+)</text>
        <dbReference type="Rhea" id="RHEA:21796"/>
        <dbReference type="ChEBI" id="CHEBI:15378"/>
        <dbReference type="ChEBI" id="CHEBI:57510"/>
        <dbReference type="ChEBI" id="CHEBI:57783"/>
        <dbReference type="ChEBI" id="CHEBI:58349"/>
        <dbReference type="ChEBI" id="CHEBI:62830"/>
        <dbReference type="EC" id="1.1.1.133"/>
    </reaction>
</comment>
<evidence type="ECO:0000256" key="6">
    <source>
        <dbReference type="ARBA" id="ARBA00030715"/>
    </source>
</evidence>
<dbReference type="KEGG" id="tpol:Mal48_22540"/>
<dbReference type="RefSeq" id="WP_145198682.1">
    <property type="nucleotide sequence ID" value="NZ_CP036267.1"/>
</dbReference>
<organism evidence="11 12">
    <name type="scientific">Thalassoglobus polymorphus</name>
    <dbReference type="NCBI Taxonomy" id="2527994"/>
    <lineage>
        <taxon>Bacteria</taxon>
        <taxon>Pseudomonadati</taxon>
        <taxon>Planctomycetota</taxon>
        <taxon>Planctomycetia</taxon>
        <taxon>Planctomycetales</taxon>
        <taxon>Planctomycetaceae</taxon>
        <taxon>Thalassoglobus</taxon>
    </lineage>
</organism>
<dbReference type="CDD" id="cd05254">
    <property type="entry name" value="dTDP_HR_like_SDR_e"/>
    <property type="match status" value="1"/>
</dbReference>
<dbReference type="InterPro" id="IPR036291">
    <property type="entry name" value="NAD(P)-bd_dom_sf"/>
</dbReference>
<dbReference type="SUPFAM" id="SSF51735">
    <property type="entry name" value="NAD(P)-binding Rossmann-fold domains"/>
    <property type="match status" value="1"/>
</dbReference>
<keyword evidence="11" id="KW-0560">Oxidoreductase</keyword>
<comment type="similarity">
    <text evidence="2">Belongs to the dTDP-4-dehydrorhamnose reductase family.</text>
</comment>
<dbReference type="EC" id="1.1.1.133" evidence="3"/>
<dbReference type="InterPro" id="IPR029903">
    <property type="entry name" value="RmlD-like-bd"/>
</dbReference>
<dbReference type="OrthoDB" id="9803892at2"/>
<gene>
    <name evidence="11" type="primary">rmlD</name>
    <name evidence="11" type="ORF">Mal48_22540</name>
</gene>
<evidence type="ECO:0000256" key="4">
    <source>
        <dbReference type="ARBA" id="ARBA00017099"/>
    </source>
</evidence>
<dbReference type="GO" id="GO:0019305">
    <property type="term" value="P:dTDP-rhamnose biosynthetic process"/>
    <property type="evidence" value="ECO:0007669"/>
    <property type="project" value="TreeGrafter"/>
</dbReference>
<evidence type="ECO:0000256" key="9">
    <source>
        <dbReference type="ARBA" id="ARBA00048200"/>
    </source>
</evidence>
<accession>A0A517QMZ4</accession>
<sequence length="285" mass="31665">MKAMIVGADGQLGRALQEILGDDAIALGSAEIDITSPESISSQLDTFNPTIVFNAAAYNFVDQAEDEPEVAYRVNALGPRNLAIECQKRDKSLVHISSDYVFGLQSSLTPWTELDTPGPVSAYGMSKLSGEYFVRSLCSKHFVVRTCGLYGHAARRGTGKGNFVETMLRLGNEREELRIIDDQKCTPTNAHDLAVTLCDLAITTSYGLYHATNRGAATWARFAEEIFAYLRMPTKVVRITSTEYHTKARRPAMSLLNCYKLEAVLQNPLRTWESALHEYLDQRTD</sequence>
<dbReference type="EMBL" id="CP036267">
    <property type="protein sequence ID" value="QDT33002.1"/>
    <property type="molecule type" value="Genomic_DNA"/>
</dbReference>
<evidence type="ECO:0000256" key="7">
    <source>
        <dbReference type="ARBA" id="ARBA00033299"/>
    </source>
</evidence>
<dbReference type="PANTHER" id="PTHR10491">
    <property type="entry name" value="DTDP-4-DEHYDRORHAMNOSE REDUCTASE"/>
    <property type="match status" value="1"/>
</dbReference>
<dbReference type="Pfam" id="PF04321">
    <property type="entry name" value="RmlD_sub_bind"/>
    <property type="match status" value="1"/>
</dbReference>
<reference evidence="11 12" key="1">
    <citation type="submission" date="2019-02" db="EMBL/GenBank/DDBJ databases">
        <title>Deep-cultivation of Planctomycetes and their phenomic and genomic characterization uncovers novel biology.</title>
        <authorList>
            <person name="Wiegand S."/>
            <person name="Jogler M."/>
            <person name="Boedeker C."/>
            <person name="Pinto D."/>
            <person name="Vollmers J."/>
            <person name="Rivas-Marin E."/>
            <person name="Kohn T."/>
            <person name="Peeters S.H."/>
            <person name="Heuer A."/>
            <person name="Rast P."/>
            <person name="Oberbeckmann S."/>
            <person name="Bunk B."/>
            <person name="Jeske O."/>
            <person name="Meyerdierks A."/>
            <person name="Storesund J.E."/>
            <person name="Kallscheuer N."/>
            <person name="Luecker S."/>
            <person name="Lage O.M."/>
            <person name="Pohl T."/>
            <person name="Merkel B.J."/>
            <person name="Hornburger P."/>
            <person name="Mueller R.-W."/>
            <person name="Bruemmer F."/>
            <person name="Labrenz M."/>
            <person name="Spormann A.M."/>
            <person name="Op den Camp H."/>
            <person name="Overmann J."/>
            <person name="Amann R."/>
            <person name="Jetten M.S.M."/>
            <person name="Mascher T."/>
            <person name="Medema M.H."/>
            <person name="Devos D.P."/>
            <person name="Kaster A.-K."/>
            <person name="Ovreas L."/>
            <person name="Rohde M."/>
            <person name="Galperin M.Y."/>
            <person name="Jogler C."/>
        </authorList>
    </citation>
    <scope>NUCLEOTIDE SEQUENCE [LARGE SCALE GENOMIC DNA]</scope>
    <source>
        <strain evidence="11 12">Mal48</strain>
    </source>
</reference>
<keyword evidence="12" id="KW-1185">Reference proteome</keyword>
<evidence type="ECO:0000256" key="8">
    <source>
        <dbReference type="ARBA" id="ARBA00033463"/>
    </source>
</evidence>
<dbReference type="PROSITE" id="PS00061">
    <property type="entry name" value="ADH_SHORT"/>
    <property type="match status" value="1"/>
</dbReference>
<evidence type="ECO:0000256" key="5">
    <source>
        <dbReference type="ARBA" id="ARBA00029600"/>
    </source>
</evidence>
<protein>
    <recommendedName>
        <fullName evidence="4">dTDP-4-dehydrorhamnose reductase</fullName>
        <ecNumber evidence="3">1.1.1.133</ecNumber>
    </recommendedName>
    <alternativeName>
        <fullName evidence="7">dTDP-4-keto-L-rhamnose reductase</fullName>
    </alternativeName>
    <alternativeName>
        <fullName evidence="6">dTDP-6-deoxy-L-lyxo-4-hexulose reductase</fullName>
    </alternativeName>
    <alternativeName>
        <fullName evidence="8">dTDP-6-deoxy-L-mannose dehydrogenase</fullName>
    </alternativeName>
    <alternativeName>
        <fullName evidence="5">dTDP-L-rhamnose synthase</fullName>
    </alternativeName>
</protein>
<dbReference type="InterPro" id="IPR020904">
    <property type="entry name" value="Sc_DH/Rdtase_CS"/>
</dbReference>
<proteinExistence type="inferred from homology"/>
<evidence type="ECO:0000313" key="11">
    <source>
        <dbReference type="EMBL" id="QDT33002.1"/>
    </source>
</evidence>
<dbReference type="Gene3D" id="3.90.25.10">
    <property type="entry name" value="UDP-galactose 4-epimerase, domain 1"/>
    <property type="match status" value="1"/>
</dbReference>
<dbReference type="NCBIfam" id="TIGR01214">
    <property type="entry name" value="rmlD"/>
    <property type="match status" value="1"/>
</dbReference>
<dbReference type="InterPro" id="IPR005913">
    <property type="entry name" value="dTDP_dehydrorham_reduct"/>
</dbReference>
<dbReference type="Proteomes" id="UP000315724">
    <property type="component" value="Chromosome"/>
</dbReference>
<feature type="domain" description="RmlD-like substrate binding" evidence="10">
    <location>
        <begin position="1"/>
        <end position="282"/>
    </location>
</feature>
<name>A0A517QMZ4_9PLAN</name>
<evidence type="ECO:0000256" key="1">
    <source>
        <dbReference type="ARBA" id="ARBA00004781"/>
    </source>
</evidence>
<dbReference type="PANTHER" id="PTHR10491:SF4">
    <property type="entry name" value="METHIONINE ADENOSYLTRANSFERASE 2 SUBUNIT BETA"/>
    <property type="match status" value="1"/>
</dbReference>
<dbReference type="GO" id="GO:0005829">
    <property type="term" value="C:cytosol"/>
    <property type="evidence" value="ECO:0007669"/>
    <property type="project" value="TreeGrafter"/>
</dbReference>